<gene>
    <name evidence="3" type="ORF">CASFOL_026060</name>
</gene>
<dbReference type="PANTHER" id="PTHR11926:SF774">
    <property type="entry name" value="UDP-GLYCOSYLTRANSFERASE 85A1-RELATED"/>
    <property type="match status" value="1"/>
</dbReference>
<evidence type="ECO:0000256" key="1">
    <source>
        <dbReference type="ARBA" id="ARBA00009995"/>
    </source>
</evidence>
<reference evidence="4" key="1">
    <citation type="journal article" date="2024" name="IScience">
        <title>Strigolactones Initiate the Formation of Haustorium-like Structures in Castilleja.</title>
        <authorList>
            <person name="Buerger M."/>
            <person name="Peterson D."/>
            <person name="Chory J."/>
        </authorList>
    </citation>
    <scope>NUCLEOTIDE SEQUENCE [LARGE SCALE GENOMIC DNA]</scope>
</reference>
<evidence type="ECO:0000259" key="2">
    <source>
        <dbReference type="Pfam" id="PF26168"/>
    </source>
</evidence>
<dbReference type="Proteomes" id="UP001632038">
    <property type="component" value="Unassembled WGS sequence"/>
</dbReference>
<dbReference type="PANTHER" id="PTHR11926">
    <property type="entry name" value="GLUCOSYL/GLUCURONOSYL TRANSFERASES"/>
    <property type="match status" value="1"/>
</dbReference>
<evidence type="ECO:0000313" key="3">
    <source>
        <dbReference type="EMBL" id="KAL3633076.1"/>
    </source>
</evidence>
<accession>A0ABD3CUS8</accession>
<dbReference type="Pfam" id="PF26168">
    <property type="entry name" value="Glyco_transf_N"/>
    <property type="match status" value="1"/>
</dbReference>
<comment type="caution">
    <text evidence="3">The sequence shown here is derived from an EMBL/GenBank/DDBJ whole genome shotgun (WGS) entry which is preliminary data.</text>
</comment>
<dbReference type="InterPro" id="IPR058980">
    <property type="entry name" value="Glyco_transf_N"/>
</dbReference>
<proteinExistence type="inferred from homology"/>
<feature type="domain" description="Glycosyltransferase N-terminal" evidence="2">
    <location>
        <begin position="8"/>
        <end position="42"/>
    </location>
</feature>
<dbReference type="Gene3D" id="3.40.50.2000">
    <property type="entry name" value="Glycogen Phosphorylase B"/>
    <property type="match status" value="1"/>
</dbReference>
<protein>
    <recommendedName>
        <fullName evidence="2">Glycosyltransferase N-terminal domain-containing protein</fullName>
    </recommendedName>
</protein>
<sequence>MVKKPHAIMIPYPYQGHINPFVHLAVKLASQGFTITFVNTQFADHRISRAQSAAGGDGAADFAGARDAGLDIRYATVSDGFPIGFDRSLNHNQFVEG</sequence>
<keyword evidence="4" id="KW-1185">Reference proteome</keyword>
<dbReference type="AlphaFoldDB" id="A0ABD3CUS8"/>
<evidence type="ECO:0000313" key="4">
    <source>
        <dbReference type="Proteomes" id="UP001632038"/>
    </source>
</evidence>
<dbReference type="EMBL" id="JAVIJP010000032">
    <property type="protein sequence ID" value="KAL3633076.1"/>
    <property type="molecule type" value="Genomic_DNA"/>
</dbReference>
<organism evidence="3 4">
    <name type="scientific">Castilleja foliolosa</name>
    <dbReference type="NCBI Taxonomy" id="1961234"/>
    <lineage>
        <taxon>Eukaryota</taxon>
        <taxon>Viridiplantae</taxon>
        <taxon>Streptophyta</taxon>
        <taxon>Embryophyta</taxon>
        <taxon>Tracheophyta</taxon>
        <taxon>Spermatophyta</taxon>
        <taxon>Magnoliopsida</taxon>
        <taxon>eudicotyledons</taxon>
        <taxon>Gunneridae</taxon>
        <taxon>Pentapetalae</taxon>
        <taxon>asterids</taxon>
        <taxon>lamiids</taxon>
        <taxon>Lamiales</taxon>
        <taxon>Orobanchaceae</taxon>
        <taxon>Pedicularideae</taxon>
        <taxon>Castillejinae</taxon>
        <taxon>Castilleja</taxon>
    </lineage>
</organism>
<dbReference type="SUPFAM" id="SSF53756">
    <property type="entry name" value="UDP-Glycosyltransferase/glycogen phosphorylase"/>
    <property type="match status" value="1"/>
</dbReference>
<comment type="similarity">
    <text evidence="1">Belongs to the UDP-glycosyltransferase family.</text>
</comment>
<name>A0ABD3CUS8_9LAMI</name>